<proteinExistence type="inferred from homology"/>
<dbReference type="Pfam" id="PF03466">
    <property type="entry name" value="LysR_substrate"/>
    <property type="match status" value="1"/>
</dbReference>
<dbReference type="SUPFAM" id="SSF46785">
    <property type="entry name" value="Winged helix' DNA-binding domain"/>
    <property type="match status" value="1"/>
</dbReference>
<dbReference type="Proteomes" id="UP001595872">
    <property type="component" value="Unassembled WGS sequence"/>
</dbReference>
<evidence type="ECO:0000256" key="1">
    <source>
        <dbReference type="ARBA" id="ARBA00009437"/>
    </source>
</evidence>
<accession>A0ABV9U0Z8</accession>
<dbReference type="Gene3D" id="1.10.10.10">
    <property type="entry name" value="Winged helix-like DNA-binding domain superfamily/Winged helix DNA-binding domain"/>
    <property type="match status" value="1"/>
</dbReference>
<dbReference type="Gene3D" id="3.40.190.10">
    <property type="entry name" value="Periplasmic binding protein-like II"/>
    <property type="match status" value="2"/>
</dbReference>
<dbReference type="PROSITE" id="PS50931">
    <property type="entry name" value="HTH_LYSR"/>
    <property type="match status" value="1"/>
</dbReference>
<gene>
    <name evidence="6" type="ORF">ACFPCY_18660</name>
</gene>
<evidence type="ECO:0000313" key="6">
    <source>
        <dbReference type="EMBL" id="MFC4909351.1"/>
    </source>
</evidence>
<dbReference type="CDD" id="cd08414">
    <property type="entry name" value="PBP2_LTTR_aromatics_like"/>
    <property type="match status" value="1"/>
</dbReference>
<name>A0ABV9U0Z8_9ACTN</name>
<reference evidence="7" key="1">
    <citation type="journal article" date="2019" name="Int. J. Syst. Evol. Microbiol.">
        <title>The Global Catalogue of Microorganisms (GCM) 10K type strain sequencing project: providing services to taxonomists for standard genome sequencing and annotation.</title>
        <authorList>
            <consortium name="The Broad Institute Genomics Platform"/>
            <consortium name="The Broad Institute Genome Sequencing Center for Infectious Disease"/>
            <person name="Wu L."/>
            <person name="Ma J."/>
        </authorList>
    </citation>
    <scope>NUCLEOTIDE SEQUENCE [LARGE SCALE GENOMIC DNA]</scope>
    <source>
        <strain evidence="7">KLKA75</strain>
    </source>
</reference>
<dbReference type="SUPFAM" id="SSF53850">
    <property type="entry name" value="Periplasmic binding protein-like II"/>
    <property type="match status" value="1"/>
</dbReference>
<evidence type="ECO:0000256" key="3">
    <source>
        <dbReference type="ARBA" id="ARBA00023125"/>
    </source>
</evidence>
<sequence>MDRLQTRELAYFVAVAEELHFGRAAERLGIAQPPLSRAISRLERRMGVPLLERNSRKVTLTPAGEVFLTESRRALDAVDAAVRRAQRAGRPASRLVLVMKAGGDCGLLPDILAAYRTVPDAIPVDIVLCSAHERAQMIRDGRADVGLLHRSNADLTGLDTEDLLTEDQVVVLPHNHHLADRASVRLADLEGETMPHWSADPPNSPDRLSVRDVGQLMQLIALGRAVAVVPASVRGQLRDDLTCVPVTDAPPTTLLLAWPQGHRASALAAFVRTATTIAAHRQQTPSRIKRRRMHATQPST</sequence>
<protein>
    <submittedName>
        <fullName evidence="6">LysR family transcriptional regulator</fullName>
    </submittedName>
</protein>
<dbReference type="Pfam" id="PF00126">
    <property type="entry name" value="HTH_1"/>
    <property type="match status" value="1"/>
</dbReference>
<evidence type="ECO:0000259" key="5">
    <source>
        <dbReference type="PROSITE" id="PS50931"/>
    </source>
</evidence>
<dbReference type="RefSeq" id="WP_378256802.1">
    <property type="nucleotide sequence ID" value="NZ_JBHSIT010000005.1"/>
</dbReference>
<comment type="similarity">
    <text evidence="1">Belongs to the LysR transcriptional regulatory family.</text>
</comment>
<evidence type="ECO:0000313" key="7">
    <source>
        <dbReference type="Proteomes" id="UP001595872"/>
    </source>
</evidence>
<dbReference type="PANTHER" id="PTHR30346">
    <property type="entry name" value="TRANSCRIPTIONAL DUAL REGULATOR HCAR-RELATED"/>
    <property type="match status" value="1"/>
</dbReference>
<feature type="domain" description="HTH lysR-type" evidence="5">
    <location>
        <begin position="1"/>
        <end position="61"/>
    </location>
</feature>
<comment type="caution">
    <text evidence="6">The sequence shown here is derived from an EMBL/GenBank/DDBJ whole genome shotgun (WGS) entry which is preliminary data.</text>
</comment>
<dbReference type="Gene3D" id="3.40.190.290">
    <property type="match status" value="1"/>
</dbReference>
<dbReference type="PANTHER" id="PTHR30346:SF0">
    <property type="entry name" value="HCA OPERON TRANSCRIPTIONAL ACTIVATOR HCAR"/>
    <property type="match status" value="1"/>
</dbReference>
<dbReference type="EMBL" id="JBHSIT010000005">
    <property type="protein sequence ID" value="MFC4909351.1"/>
    <property type="molecule type" value="Genomic_DNA"/>
</dbReference>
<keyword evidence="3" id="KW-0238">DNA-binding</keyword>
<dbReference type="InterPro" id="IPR036390">
    <property type="entry name" value="WH_DNA-bd_sf"/>
</dbReference>
<dbReference type="PRINTS" id="PR00039">
    <property type="entry name" value="HTHLYSR"/>
</dbReference>
<organism evidence="6 7">
    <name type="scientific">Actinomadura gamaensis</name>
    <dbReference type="NCBI Taxonomy" id="1763541"/>
    <lineage>
        <taxon>Bacteria</taxon>
        <taxon>Bacillati</taxon>
        <taxon>Actinomycetota</taxon>
        <taxon>Actinomycetes</taxon>
        <taxon>Streptosporangiales</taxon>
        <taxon>Thermomonosporaceae</taxon>
        <taxon>Actinomadura</taxon>
    </lineage>
</organism>
<dbReference type="InterPro" id="IPR036388">
    <property type="entry name" value="WH-like_DNA-bd_sf"/>
</dbReference>
<keyword evidence="4" id="KW-0804">Transcription</keyword>
<dbReference type="InterPro" id="IPR000847">
    <property type="entry name" value="LysR_HTH_N"/>
</dbReference>
<keyword evidence="2" id="KW-0805">Transcription regulation</keyword>
<evidence type="ECO:0000256" key="4">
    <source>
        <dbReference type="ARBA" id="ARBA00023163"/>
    </source>
</evidence>
<dbReference type="InterPro" id="IPR005119">
    <property type="entry name" value="LysR_subst-bd"/>
</dbReference>
<keyword evidence="7" id="KW-1185">Reference proteome</keyword>
<evidence type="ECO:0000256" key="2">
    <source>
        <dbReference type="ARBA" id="ARBA00023015"/>
    </source>
</evidence>